<evidence type="ECO:0000256" key="1">
    <source>
        <dbReference type="ARBA" id="ARBA00010381"/>
    </source>
</evidence>
<comment type="similarity">
    <text evidence="1">Belongs to the MIP18 family.</text>
</comment>
<gene>
    <name evidence="4" type="ORF">CYLTODRAFT_458756</name>
</gene>
<dbReference type="PANTHER" id="PTHR12377:SF0">
    <property type="entry name" value="CYTOSOLIC IRON-SULFUR ASSEMBLY COMPONENT 2B"/>
    <property type="match status" value="1"/>
</dbReference>
<dbReference type="Pfam" id="PF01883">
    <property type="entry name" value="FeS_assembly_P"/>
    <property type="match status" value="1"/>
</dbReference>
<dbReference type="STRING" id="1314674.A0A0D7AXM4"/>
<dbReference type="InterPro" id="IPR039796">
    <property type="entry name" value="MIP18"/>
</dbReference>
<feature type="domain" description="MIP18 family-like" evidence="3">
    <location>
        <begin position="50"/>
        <end position="121"/>
    </location>
</feature>
<sequence>MSEIYNPNPVIFSTNKQSKSNIHSIWLQDDEGYGSDTYFDDIVEPIDQNEIFDLIRTIYDPEHPNTLEELNVVSAPQIKISGNHLHVEFTPTVPHCGMSTLIGLSIRVRLMRSLPDRFKVDIVVKPGSHQSELAVNKQLNDKERVAAALENPALVKTIEATLQQGVV</sequence>
<name>A0A0D7AXM4_9AGAR</name>
<proteinExistence type="inferred from homology"/>
<keyword evidence="2" id="KW-0159">Chromosome partition</keyword>
<dbReference type="OrthoDB" id="2746at2759"/>
<organism evidence="4 5">
    <name type="scientific">Cylindrobasidium torrendii FP15055 ss-10</name>
    <dbReference type="NCBI Taxonomy" id="1314674"/>
    <lineage>
        <taxon>Eukaryota</taxon>
        <taxon>Fungi</taxon>
        <taxon>Dikarya</taxon>
        <taxon>Basidiomycota</taxon>
        <taxon>Agaricomycotina</taxon>
        <taxon>Agaricomycetes</taxon>
        <taxon>Agaricomycetidae</taxon>
        <taxon>Agaricales</taxon>
        <taxon>Marasmiineae</taxon>
        <taxon>Physalacriaceae</taxon>
        <taxon>Cylindrobasidium</taxon>
    </lineage>
</organism>
<keyword evidence="5" id="KW-1185">Reference proteome</keyword>
<dbReference type="GO" id="GO:1990229">
    <property type="term" value="C:iron-sulfur cluster assembly complex"/>
    <property type="evidence" value="ECO:0007669"/>
    <property type="project" value="UniProtKB-ARBA"/>
</dbReference>
<dbReference type="FunFam" id="3.30.300.130:FF:000005">
    <property type="entry name" value="Mitotic spindle-associated mmxd complex subunit"/>
    <property type="match status" value="1"/>
</dbReference>
<dbReference type="SUPFAM" id="SSF117916">
    <property type="entry name" value="Fe-S cluster assembly (FSCA) domain-like"/>
    <property type="match status" value="1"/>
</dbReference>
<dbReference type="InterPro" id="IPR002744">
    <property type="entry name" value="MIP18-like"/>
</dbReference>
<protein>
    <recommendedName>
        <fullName evidence="3">MIP18 family-like domain-containing protein</fullName>
    </recommendedName>
</protein>
<dbReference type="AlphaFoldDB" id="A0A0D7AXM4"/>
<dbReference type="GO" id="GO:0140535">
    <property type="term" value="C:intracellular protein-containing complex"/>
    <property type="evidence" value="ECO:0007669"/>
    <property type="project" value="UniProtKB-ARBA"/>
</dbReference>
<evidence type="ECO:0000313" key="4">
    <source>
        <dbReference type="EMBL" id="KIY62710.1"/>
    </source>
</evidence>
<dbReference type="Gene3D" id="3.30.300.130">
    <property type="entry name" value="Fe-S cluster assembly (FSCA)"/>
    <property type="match status" value="1"/>
</dbReference>
<dbReference type="Proteomes" id="UP000054007">
    <property type="component" value="Unassembled WGS sequence"/>
</dbReference>
<reference evidence="4 5" key="1">
    <citation type="journal article" date="2015" name="Fungal Genet. Biol.">
        <title>Evolution of novel wood decay mechanisms in Agaricales revealed by the genome sequences of Fistulina hepatica and Cylindrobasidium torrendii.</title>
        <authorList>
            <person name="Floudas D."/>
            <person name="Held B.W."/>
            <person name="Riley R."/>
            <person name="Nagy L.G."/>
            <person name="Koehler G."/>
            <person name="Ransdell A.S."/>
            <person name="Younus H."/>
            <person name="Chow J."/>
            <person name="Chiniquy J."/>
            <person name="Lipzen A."/>
            <person name="Tritt A."/>
            <person name="Sun H."/>
            <person name="Haridas S."/>
            <person name="LaButti K."/>
            <person name="Ohm R.A."/>
            <person name="Kues U."/>
            <person name="Blanchette R.A."/>
            <person name="Grigoriev I.V."/>
            <person name="Minto R.E."/>
            <person name="Hibbett D.S."/>
        </authorList>
    </citation>
    <scope>NUCLEOTIDE SEQUENCE [LARGE SCALE GENOMIC DNA]</scope>
    <source>
        <strain evidence="4 5">FP15055 ss-10</strain>
    </source>
</reference>
<accession>A0A0D7AXM4</accession>
<dbReference type="GO" id="GO:0007059">
    <property type="term" value="P:chromosome segregation"/>
    <property type="evidence" value="ECO:0007669"/>
    <property type="project" value="UniProtKB-KW"/>
</dbReference>
<dbReference type="GO" id="GO:0051604">
    <property type="term" value="P:protein maturation"/>
    <property type="evidence" value="ECO:0007669"/>
    <property type="project" value="InterPro"/>
</dbReference>
<dbReference type="PANTHER" id="PTHR12377">
    <property type="entry name" value="CYTOSOLIC IRON-SULFUR ASSEMBLY COMPONENT 2B-RELATED"/>
    <property type="match status" value="1"/>
</dbReference>
<dbReference type="Gene3D" id="6.10.250.1280">
    <property type="match status" value="1"/>
</dbReference>
<evidence type="ECO:0000256" key="2">
    <source>
        <dbReference type="ARBA" id="ARBA00022829"/>
    </source>
</evidence>
<dbReference type="EMBL" id="KN880755">
    <property type="protein sequence ID" value="KIY62710.1"/>
    <property type="molecule type" value="Genomic_DNA"/>
</dbReference>
<evidence type="ECO:0000313" key="5">
    <source>
        <dbReference type="Proteomes" id="UP000054007"/>
    </source>
</evidence>
<evidence type="ECO:0000259" key="3">
    <source>
        <dbReference type="Pfam" id="PF01883"/>
    </source>
</evidence>
<dbReference type="InterPro" id="IPR034904">
    <property type="entry name" value="FSCA_dom_sf"/>
</dbReference>